<evidence type="ECO:0000256" key="2">
    <source>
        <dbReference type="ARBA" id="ARBA00022448"/>
    </source>
</evidence>
<feature type="compositionally biased region" description="Basic and acidic residues" evidence="10">
    <location>
        <begin position="12"/>
        <end position="21"/>
    </location>
</feature>
<keyword evidence="4" id="KW-1000">Mitochondrion outer membrane</keyword>
<keyword evidence="7" id="KW-0496">Mitochondrion</keyword>
<evidence type="ECO:0000256" key="8">
    <source>
        <dbReference type="ARBA" id="ARBA00023136"/>
    </source>
</evidence>
<reference evidence="11 12" key="1">
    <citation type="journal article" date="2011" name="Proc. Natl. Acad. Sci. U.S.A.">
        <title>Evolutionary erosion of yeast sex chromosomes by mating-type switching accidents.</title>
        <authorList>
            <person name="Gordon J.L."/>
            <person name="Armisen D."/>
            <person name="Proux-Wera E."/>
            <person name="Oheigeartaigh S.S."/>
            <person name="Byrne K.P."/>
            <person name="Wolfe K.H."/>
        </authorList>
    </citation>
    <scope>NUCLEOTIDE SEQUENCE [LARGE SCALE GENOMIC DNA]</scope>
    <source>
        <strain evidence="12">ATCC 22294 / BCRC 22015 / CBS 2517 / CECT 1963 / NBRC 1671 / NRRL Y-8276</strain>
    </source>
</reference>
<sequence>MFGLPQQEISEEEKRMHEEQTNKTLRNAAVASVVLWVSPIVWHFVKKQWK</sequence>
<protein>
    <recommendedName>
        <fullName evidence="13">Mitochondrial import receptor subunit TOM5</fullName>
    </recommendedName>
</protein>
<dbReference type="GeneID" id="13886144"/>
<dbReference type="RefSeq" id="XP_003955101.1">
    <property type="nucleotide sequence ID" value="XM_003955052.1"/>
</dbReference>
<keyword evidence="2" id="KW-0813">Transport</keyword>
<evidence type="ECO:0000313" key="11">
    <source>
        <dbReference type="EMBL" id="CCF55966.1"/>
    </source>
</evidence>
<keyword evidence="12" id="KW-1185">Reference proteome</keyword>
<keyword evidence="8" id="KW-0472">Membrane</keyword>
<feature type="region of interest" description="Disordered" evidence="10">
    <location>
        <begin position="1"/>
        <end position="21"/>
    </location>
</feature>
<dbReference type="FunCoup" id="H2ANL6">
    <property type="interactions" value="38"/>
</dbReference>
<keyword evidence="3" id="KW-0812">Transmembrane</keyword>
<evidence type="ECO:0000256" key="4">
    <source>
        <dbReference type="ARBA" id="ARBA00022787"/>
    </source>
</evidence>
<evidence type="ECO:0000256" key="10">
    <source>
        <dbReference type="SAM" id="MobiDB-lite"/>
    </source>
</evidence>
<dbReference type="Proteomes" id="UP000005220">
    <property type="component" value="Chromosome 1"/>
</dbReference>
<comment type="subcellular location">
    <subcellularLocation>
        <location evidence="1">Mitochondrion outer membrane</location>
        <topology evidence="1">Single-pass membrane protein</topology>
    </subcellularLocation>
</comment>
<dbReference type="GO" id="GO:0006626">
    <property type="term" value="P:protein targeting to mitochondrion"/>
    <property type="evidence" value="ECO:0007669"/>
    <property type="project" value="EnsemblFungi"/>
</dbReference>
<evidence type="ECO:0000256" key="6">
    <source>
        <dbReference type="ARBA" id="ARBA00022989"/>
    </source>
</evidence>
<dbReference type="HOGENOM" id="CLU_209440_1_1_1"/>
<organism evidence="11 12">
    <name type="scientific">Kazachstania africana (strain ATCC 22294 / BCRC 22015 / CBS 2517 / CECT 1963 / NBRC 1671 / NRRL Y-8276)</name>
    <name type="common">Yeast</name>
    <name type="synonym">Kluyveromyces africanus</name>
    <dbReference type="NCBI Taxonomy" id="1071382"/>
    <lineage>
        <taxon>Eukaryota</taxon>
        <taxon>Fungi</taxon>
        <taxon>Dikarya</taxon>
        <taxon>Ascomycota</taxon>
        <taxon>Saccharomycotina</taxon>
        <taxon>Saccharomycetes</taxon>
        <taxon>Saccharomycetales</taxon>
        <taxon>Saccharomycetaceae</taxon>
        <taxon>Kazachstania</taxon>
    </lineage>
</organism>
<dbReference type="GO" id="GO:0005742">
    <property type="term" value="C:mitochondrial outer membrane translocase complex"/>
    <property type="evidence" value="ECO:0007669"/>
    <property type="project" value="EnsemblFungi"/>
</dbReference>
<evidence type="ECO:0000256" key="3">
    <source>
        <dbReference type="ARBA" id="ARBA00022692"/>
    </source>
</evidence>
<dbReference type="AlphaFoldDB" id="H2ANL6"/>
<dbReference type="InterPro" id="IPR019603">
    <property type="entry name" value="Tom5"/>
</dbReference>
<dbReference type="PANTHER" id="PTHR28188">
    <property type="entry name" value="MITOCHONDRIAL IMPORT RECEPTOR SUBUNIT TOM5"/>
    <property type="match status" value="1"/>
</dbReference>
<dbReference type="KEGG" id="kaf:KAFR_0A05310"/>
<evidence type="ECO:0000256" key="7">
    <source>
        <dbReference type="ARBA" id="ARBA00023128"/>
    </source>
</evidence>
<dbReference type="InParanoid" id="H2ANL6"/>
<dbReference type="PANTHER" id="PTHR28188:SF1">
    <property type="entry name" value="MITOCHONDRIAL IMPORT RECEPTOR SUBUNIT TOM5"/>
    <property type="match status" value="1"/>
</dbReference>
<proteinExistence type="inferred from homology"/>
<keyword evidence="6" id="KW-1133">Transmembrane helix</keyword>
<dbReference type="GO" id="GO:0008320">
    <property type="term" value="F:protein transmembrane transporter activity"/>
    <property type="evidence" value="ECO:0007669"/>
    <property type="project" value="EnsemblFungi"/>
</dbReference>
<gene>
    <name evidence="11" type="primary">KAFR0A05310</name>
    <name evidence="11" type="ORF">KAFR_0A05310</name>
</gene>
<evidence type="ECO:0008006" key="13">
    <source>
        <dbReference type="Google" id="ProtNLM"/>
    </source>
</evidence>
<dbReference type="OrthoDB" id="3999796at2759"/>
<accession>H2ANL6</accession>
<evidence type="ECO:0000256" key="9">
    <source>
        <dbReference type="ARBA" id="ARBA00025716"/>
    </source>
</evidence>
<dbReference type="EMBL" id="HE650821">
    <property type="protein sequence ID" value="CCF55966.1"/>
    <property type="molecule type" value="Genomic_DNA"/>
</dbReference>
<comment type="similarity">
    <text evidence="9">Belongs to the Tom5 family.</text>
</comment>
<name>H2ANL6_KAZAF</name>
<dbReference type="eggNOG" id="ENOG502SD3F">
    <property type="taxonomic scope" value="Eukaryota"/>
</dbReference>
<dbReference type="GO" id="GO:0045040">
    <property type="term" value="P:protein insertion into mitochondrial outer membrane"/>
    <property type="evidence" value="ECO:0007669"/>
    <property type="project" value="EnsemblFungi"/>
</dbReference>
<dbReference type="Pfam" id="PF10642">
    <property type="entry name" value="Tom5"/>
    <property type="match status" value="1"/>
</dbReference>
<dbReference type="GO" id="GO:0070096">
    <property type="term" value="P:mitochondrial outer membrane translocase complex assembly"/>
    <property type="evidence" value="ECO:0007669"/>
    <property type="project" value="EnsemblFungi"/>
</dbReference>
<evidence type="ECO:0000256" key="5">
    <source>
        <dbReference type="ARBA" id="ARBA00022927"/>
    </source>
</evidence>
<evidence type="ECO:0000256" key="1">
    <source>
        <dbReference type="ARBA" id="ARBA00004572"/>
    </source>
</evidence>
<keyword evidence="5" id="KW-0653">Protein transport</keyword>
<evidence type="ECO:0000313" key="12">
    <source>
        <dbReference type="Proteomes" id="UP000005220"/>
    </source>
</evidence>